<keyword evidence="2" id="KW-1185">Reference proteome</keyword>
<dbReference type="EMBL" id="MOXD01000004">
    <property type="protein sequence ID" value="OMQ23666.1"/>
    <property type="molecule type" value="Genomic_DNA"/>
</dbReference>
<proteinExistence type="predicted"/>
<dbReference type="AlphaFoldDB" id="A0A1S8CJY3"/>
<dbReference type="InterPro" id="IPR021316">
    <property type="entry name" value="DUF2913"/>
</dbReference>
<comment type="caution">
    <text evidence="1">The sequence shown here is derived from an EMBL/GenBank/DDBJ whole genome shotgun (WGS) entry which is preliminary data.</text>
</comment>
<protein>
    <recommendedName>
        <fullName evidence="3">DUF2913 domain-containing protein</fullName>
    </recommendedName>
</protein>
<dbReference type="Pfam" id="PF11140">
    <property type="entry name" value="DUF2913"/>
    <property type="match status" value="1"/>
</dbReference>
<evidence type="ECO:0000313" key="1">
    <source>
        <dbReference type="EMBL" id="OMQ23666.1"/>
    </source>
</evidence>
<dbReference type="RefSeq" id="WP_076941870.1">
    <property type="nucleotide sequence ID" value="NZ_MOXD01000004.1"/>
</dbReference>
<evidence type="ECO:0000313" key="2">
    <source>
        <dbReference type="Proteomes" id="UP000216021"/>
    </source>
</evidence>
<sequence length="206" mass="23862">MTDIDNKNRELAHFAFCAQVAMKLAEQDGKVTSLLDGHVFLLRWLVTAQKQKRFTKQVAPEIAWLIARGRQLGMQSRLYERVQYLYFSWVDPIEQQPDLHRLTYIIEALKNAGWRYYVLTPEEWKTEEVPARVNGINALMIEMNHLNSVFCKQGAQLAPLEIRVLGDLQVFGILLLEQKFHVFQVLGETAYARLFVSIDEKIPEVA</sequence>
<dbReference type="OrthoDB" id="6590152at2"/>
<name>A0A1S8CJY3_9GAMM</name>
<reference evidence="1 2" key="1">
    <citation type="submission" date="2016-11" db="EMBL/GenBank/DDBJ databases">
        <title>Rahnella oryzae sp. nov., isolated from rice root.</title>
        <authorList>
            <person name="Zhang X.-X."/>
            <person name="Zhang J."/>
        </authorList>
    </citation>
    <scope>NUCLEOTIDE SEQUENCE [LARGE SCALE GENOMIC DNA]</scope>
    <source>
        <strain evidence="1 2">J11-6</strain>
    </source>
</reference>
<gene>
    <name evidence="1" type="ORF">BMI79_09115</name>
</gene>
<evidence type="ECO:0008006" key="3">
    <source>
        <dbReference type="Google" id="ProtNLM"/>
    </source>
</evidence>
<organism evidence="1 2">
    <name type="scientific">Serratia oryzae</name>
    <dbReference type="NCBI Taxonomy" id="2034155"/>
    <lineage>
        <taxon>Bacteria</taxon>
        <taxon>Pseudomonadati</taxon>
        <taxon>Pseudomonadota</taxon>
        <taxon>Gammaproteobacteria</taxon>
        <taxon>Enterobacterales</taxon>
        <taxon>Yersiniaceae</taxon>
        <taxon>Serratia</taxon>
    </lineage>
</organism>
<accession>A0A1S8CJY3</accession>
<dbReference type="Proteomes" id="UP000216021">
    <property type="component" value="Unassembled WGS sequence"/>
</dbReference>